<comment type="caution">
    <text evidence="1">The sequence shown here is derived from an EMBL/GenBank/DDBJ whole genome shotgun (WGS) entry which is preliminary data.</text>
</comment>
<protein>
    <recommendedName>
        <fullName evidence="3">Iron-sulfur cluster repair di-iron protein, ric</fullName>
    </recommendedName>
</protein>
<evidence type="ECO:0000313" key="1">
    <source>
        <dbReference type="EMBL" id="KRL42945.1"/>
    </source>
</evidence>
<sequence length="93" mass="10619">MSQIKDYLSANKEQLDLYTEAITRAHGRNHPEVFEIRDIYVDIDQKVANGDENLTADFAKLTKITNNYAIPSDVCPVFKATYHSLEEMNQLIA</sequence>
<dbReference type="STRING" id="1423770.FD29_GL001254"/>
<accession>A0A0R1QEI5</accession>
<dbReference type="Proteomes" id="UP000050872">
    <property type="component" value="Unassembled WGS sequence"/>
</dbReference>
<name>A0A0R1QEI5_9LACO</name>
<organism evidence="1 2">
    <name type="scientific">Companilactobacillus mindensis DSM 14500</name>
    <dbReference type="NCBI Taxonomy" id="1423770"/>
    <lineage>
        <taxon>Bacteria</taxon>
        <taxon>Bacillati</taxon>
        <taxon>Bacillota</taxon>
        <taxon>Bacilli</taxon>
        <taxon>Lactobacillales</taxon>
        <taxon>Lactobacillaceae</taxon>
        <taxon>Companilactobacillus</taxon>
    </lineage>
</organism>
<keyword evidence="2" id="KW-1185">Reference proteome</keyword>
<gene>
    <name evidence="1" type="ORF">FD29_GL001254</name>
</gene>
<dbReference type="EMBL" id="AZEZ01000095">
    <property type="protein sequence ID" value="KRL42945.1"/>
    <property type="molecule type" value="Genomic_DNA"/>
</dbReference>
<evidence type="ECO:0000313" key="2">
    <source>
        <dbReference type="Proteomes" id="UP000050872"/>
    </source>
</evidence>
<dbReference type="RefSeq" id="WP_057888631.1">
    <property type="nucleotide sequence ID" value="NZ_AZEZ01000095.1"/>
</dbReference>
<reference evidence="1 2" key="1">
    <citation type="journal article" date="2015" name="Genome Announc.">
        <title>Expanding the biotechnology potential of lactobacilli through comparative genomics of 213 strains and associated genera.</title>
        <authorList>
            <person name="Sun Z."/>
            <person name="Harris H.M."/>
            <person name="McCann A."/>
            <person name="Guo C."/>
            <person name="Argimon S."/>
            <person name="Zhang W."/>
            <person name="Yang X."/>
            <person name="Jeffery I.B."/>
            <person name="Cooney J.C."/>
            <person name="Kagawa T.F."/>
            <person name="Liu W."/>
            <person name="Song Y."/>
            <person name="Salvetti E."/>
            <person name="Wrobel A."/>
            <person name="Rasinkangas P."/>
            <person name="Parkhill J."/>
            <person name="Rea M.C."/>
            <person name="O'Sullivan O."/>
            <person name="Ritari J."/>
            <person name="Douillard F.P."/>
            <person name="Paul Ross R."/>
            <person name="Yang R."/>
            <person name="Briner A.E."/>
            <person name="Felis G.E."/>
            <person name="de Vos W.M."/>
            <person name="Barrangou R."/>
            <person name="Klaenhammer T.R."/>
            <person name="Caufield P.W."/>
            <person name="Cui Y."/>
            <person name="Zhang H."/>
            <person name="O'Toole P.W."/>
        </authorList>
    </citation>
    <scope>NUCLEOTIDE SEQUENCE [LARGE SCALE GENOMIC DNA]</scope>
    <source>
        <strain evidence="1 2">DSM 14500</strain>
    </source>
</reference>
<dbReference type="AlphaFoldDB" id="A0A0R1QEI5"/>
<dbReference type="OrthoDB" id="9797132at2"/>
<evidence type="ECO:0008006" key="3">
    <source>
        <dbReference type="Google" id="ProtNLM"/>
    </source>
</evidence>
<dbReference type="PATRIC" id="fig|1423770.3.peg.1290"/>
<proteinExistence type="predicted"/>